<name>A0AAU9JVL1_9CILI</name>
<dbReference type="AlphaFoldDB" id="A0AAU9JVL1"/>
<accession>A0AAU9JVL1</accession>
<reference evidence="2" key="1">
    <citation type="submission" date="2021-09" db="EMBL/GenBank/DDBJ databases">
        <authorList>
            <consortium name="AG Swart"/>
            <person name="Singh M."/>
            <person name="Singh A."/>
            <person name="Seah K."/>
            <person name="Emmerich C."/>
        </authorList>
    </citation>
    <scope>NUCLEOTIDE SEQUENCE</scope>
    <source>
        <strain evidence="2">ATCC30299</strain>
    </source>
</reference>
<protein>
    <recommendedName>
        <fullName evidence="4">Secreted protein</fullName>
    </recommendedName>
</protein>
<feature type="transmembrane region" description="Helical" evidence="1">
    <location>
        <begin position="6"/>
        <end position="28"/>
    </location>
</feature>
<evidence type="ECO:0000313" key="2">
    <source>
        <dbReference type="EMBL" id="CAG9330421.1"/>
    </source>
</evidence>
<dbReference type="EMBL" id="CAJZBQ010000051">
    <property type="protein sequence ID" value="CAG9330421.1"/>
    <property type="molecule type" value="Genomic_DNA"/>
</dbReference>
<keyword evidence="1" id="KW-0472">Membrane</keyword>
<evidence type="ECO:0008006" key="4">
    <source>
        <dbReference type="Google" id="ProtNLM"/>
    </source>
</evidence>
<gene>
    <name evidence="2" type="ORF">BSTOLATCC_MIC51264</name>
</gene>
<evidence type="ECO:0000256" key="1">
    <source>
        <dbReference type="SAM" id="Phobius"/>
    </source>
</evidence>
<evidence type="ECO:0000313" key="3">
    <source>
        <dbReference type="Proteomes" id="UP001162131"/>
    </source>
</evidence>
<sequence length="114" mass="13568">MSFNNYNLLWVLILIIKYLMYSCCRYLFSYIITLFEDSLLCNCINDLFFIRVFSWKKPGKTHSWVFFLYGLQIFQKLPLGVFLENSRNSTFQSFSSEKKRTGKNPLGVFSCHPF</sequence>
<keyword evidence="1" id="KW-0812">Transmembrane</keyword>
<proteinExistence type="predicted"/>
<keyword evidence="3" id="KW-1185">Reference proteome</keyword>
<comment type="caution">
    <text evidence="2">The sequence shown here is derived from an EMBL/GenBank/DDBJ whole genome shotgun (WGS) entry which is preliminary data.</text>
</comment>
<dbReference type="Proteomes" id="UP001162131">
    <property type="component" value="Unassembled WGS sequence"/>
</dbReference>
<organism evidence="2 3">
    <name type="scientific">Blepharisma stoltei</name>
    <dbReference type="NCBI Taxonomy" id="1481888"/>
    <lineage>
        <taxon>Eukaryota</taxon>
        <taxon>Sar</taxon>
        <taxon>Alveolata</taxon>
        <taxon>Ciliophora</taxon>
        <taxon>Postciliodesmatophora</taxon>
        <taxon>Heterotrichea</taxon>
        <taxon>Heterotrichida</taxon>
        <taxon>Blepharismidae</taxon>
        <taxon>Blepharisma</taxon>
    </lineage>
</organism>
<keyword evidence="1" id="KW-1133">Transmembrane helix</keyword>